<feature type="transmembrane region" description="Helical" evidence="1">
    <location>
        <begin position="165"/>
        <end position="182"/>
    </location>
</feature>
<keyword evidence="1" id="KW-1133">Transmembrane helix</keyword>
<organism evidence="2 3">
    <name type="scientific">Ectobacillus antri</name>
    <dbReference type="NCBI Taxonomy" id="2486280"/>
    <lineage>
        <taxon>Bacteria</taxon>
        <taxon>Bacillati</taxon>
        <taxon>Bacillota</taxon>
        <taxon>Bacilli</taxon>
        <taxon>Bacillales</taxon>
        <taxon>Bacillaceae</taxon>
        <taxon>Ectobacillus</taxon>
    </lineage>
</organism>
<accession>A0ABT6H7S1</accession>
<reference evidence="2 3" key="1">
    <citation type="submission" date="2023-04" db="EMBL/GenBank/DDBJ databases">
        <title>Ectobacillus antri isolated from activated sludge.</title>
        <authorList>
            <person name="Yan P."/>
            <person name="Liu X."/>
        </authorList>
    </citation>
    <scope>NUCLEOTIDE SEQUENCE [LARGE SCALE GENOMIC DNA]</scope>
    <source>
        <strain evidence="2 3">C18H</strain>
    </source>
</reference>
<dbReference type="Proteomes" id="UP001218246">
    <property type="component" value="Unassembled WGS sequence"/>
</dbReference>
<feature type="transmembrane region" description="Helical" evidence="1">
    <location>
        <begin position="208"/>
        <end position="229"/>
    </location>
</feature>
<feature type="transmembrane region" description="Helical" evidence="1">
    <location>
        <begin position="565"/>
        <end position="587"/>
    </location>
</feature>
<protein>
    <recommendedName>
        <fullName evidence="4">DUF1430 domain-containing protein</fullName>
    </recommendedName>
</protein>
<evidence type="ECO:0000256" key="1">
    <source>
        <dbReference type="SAM" id="Phobius"/>
    </source>
</evidence>
<dbReference type="EMBL" id="JARULN010000026">
    <property type="protein sequence ID" value="MDG5755385.1"/>
    <property type="molecule type" value="Genomic_DNA"/>
</dbReference>
<feature type="transmembrane region" description="Helical" evidence="1">
    <location>
        <begin position="608"/>
        <end position="627"/>
    </location>
</feature>
<dbReference type="RefSeq" id="WP_278018612.1">
    <property type="nucleotide sequence ID" value="NZ_JARRRY010000025.1"/>
</dbReference>
<comment type="caution">
    <text evidence="2">The sequence shown here is derived from an EMBL/GenBank/DDBJ whole genome shotgun (WGS) entry which is preliminary data.</text>
</comment>
<keyword evidence="3" id="KW-1185">Reference proteome</keyword>
<evidence type="ECO:0000313" key="2">
    <source>
        <dbReference type="EMBL" id="MDG5755385.1"/>
    </source>
</evidence>
<feature type="transmembrane region" description="Helical" evidence="1">
    <location>
        <begin position="633"/>
        <end position="653"/>
    </location>
</feature>
<proteinExistence type="predicted"/>
<sequence>MKKFLSGFFIIQLFLFSYIFSQSLYPIYSLNHLVDENLSGYKIEEANGGILKDFYEHLQQNYLYAHEIEVQLIKTPVSNHTSTIYEVYHSDLDNCKQIQSVSDDKVFIYKTLEKEDFIDSTGIFYTNLSMKQLDKIEKSLNISIKNYKPQEISYGEAFKLNSIDFIALFLLTLLVLFMYTFIRIKTNAVKKVLGYSPMRMISDSLQEFLVIQGKGIATVFILHIGYYTAKGAISASYFLGLIAWMFCIIFINIAFLFVTTITIRFIDIHTMVKNKIYSTQLVYILKSIKMVIVVTITIVLTFTLNNYLTYKNSLEKIEKYKDLNGYYTGNAYNSDEYDQIFSHKEKLVEISKEMKQFYHEMDTENYLLFEKVNVLNFAHSKQLFEANLNSYNNYVILNEHYIQKFIDLQGAEQILTQSHSTPIIFVPKKYAQYEKEIKNLYIDLYNDAVKYDQYEGIAVSNAAIIQDIQVVYIENGLSHSFFTLKKKGIESIQDSIIMLDIGNFSGLYYLNALSNQQLSFALDSRELFIQKLHQYKLNELINAATLLTPFLTEISYNKFVMMQSVVFSIIFIATLLFIIYATNFIEIMVNRKRMAIEYTLGFNLFRSLVSDIFITFCMMILTIPFFLFRMNGYMYASILLVDIFVYFTLYYTIVRKNISPIIKGG</sequence>
<keyword evidence="1" id="KW-0472">Membrane</keyword>
<feature type="transmembrane region" description="Helical" evidence="1">
    <location>
        <begin position="241"/>
        <end position="266"/>
    </location>
</feature>
<gene>
    <name evidence="2" type="ORF">P6P90_15895</name>
</gene>
<keyword evidence="1" id="KW-0812">Transmembrane</keyword>
<feature type="transmembrane region" description="Helical" evidence="1">
    <location>
        <begin position="287"/>
        <end position="308"/>
    </location>
</feature>
<evidence type="ECO:0000313" key="3">
    <source>
        <dbReference type="Proteomes" id="UP001218246"/>
    </source>
</evidence>
<name>A0ABT6H7S1_9BACI</name>
<evidence type="ECO:0008006" key="4">
    <source>
        <dbReference type="Google" id="ProtNLM"/>
    </source>
</evidence>